<dbReference type="InterPro" id="IPR000994">
    <property type="entry name" value="Pept_M24"/>
</dbReference>
<dbReference type="PANTHER" id="PTHR46112">
    <property type="entry name" value="AMINOPEPTIDASE"/>
    <property type="match status" value="1"/>
</dbReference>
<dbReference type="InterPro" id="IPR050659">
    <property type="entry name" value="Peptidase_M24B"/>
</dbReference>
<keyword evidence="6" id="KW-0645">Protease</keyword>
<dbReference type="Gene3D" id="3.40.350.10">
    <property type="entry name" value="Creatinase/prolidase N-terminal domain"/>
    <property type="match status" value="1"/>
</dbReference>
<reference evidence="6 7" key="1">
    <citation type="submission" date="2019-09" db="EMBL/GenBank/DDBJ databases">
        <title>Whole genome shotgun sequencing (WGS) of Ellagibacter isourolithinifaciens DSM 104140(T) and Adlercreutzia muris DSM 29508(T).</title>
        <authorList>
            <person name="Stoll D.A."/>
            <person name="Danylec N."/>
            <person name="Huch M."/>
        </authorList>
    </citation>
    <scope>NUCLEOTIDE SEQUENCE [LARGE SCALE GENOMIC DNA]</scope>
    <source>
        <strain evidence="6 7">DSM 104140</strain>
    </source>
</reference>
<evidence type="ECO:0000256" key="1">
    <source>
        <dbReference type="ARBA" id="ARBA00022723"/>
    </source>
</evidence>
<dbReference type="GO" id="GO:0046872">
    <property type="term" value="F:metal ion binding"/>
    <property type="evidence" value="ECO:0007669"/>
    <property type="project" value="UniProtKB-KW"/>
</dbReference>
<dbReference type="RefSeq" id="WP_158050044.1">
    <property type="nucleotide sequence ID" value="NZ_WAJR01000022.1"/>
</dbReference>
<dbReference type="SUPFAM" id="SSF53092">
    <property type="entry name" value="Creatinase/prolidase N-terminal domain"/>
    <property type="match status" value="1"/>
</dbReference>
<comment type="similarity">
    <text evidence="3">Belongs to the peptidase M24B family.</text>
</comment>
<evidence type="ECO:0000313" key="6">
    <source>
        <dbReference type="EMBL" id="KAB1638732.1"/>
    </source>
</evidence>
<dbReference type="GeneID" id="98658391"/>
<keyword evidence="2" id="KW-0378">Hydrolase</keyword>
<evidence type="ECO:0000259" key="4">
    <source>
        <dbReference type="Pfam" id="PF00557"/>
    </source>
</evidence>
<gene>
    <name evidence="6" type="ORF">F8C90_08225</name>
</gene>
<organism evidence="6 7">
    <name type="scientific">Ellagibacter isourolithinifaciens</name>
    <dbReference type="NCBI Taxonomy" id="2137581"/>
    <lineage>
        <taxon>Bacteria</taxon>
        <taxon>Bacillati</taxon>
        <taxon>Actinomycetota</taxon>
        <taxon>Coriobacteriia</taxon>
        <taxon>Eggerthellales</taxon>
        <taxon>Eggerthellaceae</taxon>
        <taxon>Ellagibacter</taxon>
    </lineage>
</organism>
<evidence type="ECO:0000256" key="3">
    <source>
        <dbReference type="RuleBase" id="RU000590"/>
    </source>
</evidence>
<dbReference type="CDD" id="cd01092">
    <property type="entry name" value="APP-like"/>
    <property type="match status" value="1"/>
</dbReference>
<feature type="domain" description="Creatinase N-terminal" evidence="5">
    <location>
        <begin position="5"/>
        <end position="131"/>
    </location>
</feature>
<keyword evidence="7" id="KW-1185">Reference proteome</keyword>
<dbReference type="InterPro" id="IPR029149">
    <property type="entry name" value="Creatin/AminoP/Spt16_N"/>
</dbReference>
<dbReference type="EMBL" id="WAJR01000022">
    <property type="protein sequence ID" value="KAB1638732.1"/>
    <property type="molecule type" value="Genomic_DNA"/>
</dbReference>
<evidence type="ECO:0000259" key="5">
    <source>
        <dbReference type="Pfam" id="PF01321"/>
    </source>
</evidence>
<dbReference type="InterPro" id="IPR036005">
    <property type="entry name" value="Creatinase/aminopeptidase-like"/>
</dbReference>
<dbReference type="InterPro" id="IPR001131">
    <property type="entry name" value="Peptidase_M24B_aminopep-P_CS"/>
</dbReference>
<comment type="caution">
    <text evidence="6">The sequence shown here is derived from an EMBL/GenBank/DDBJ whole genome shotgun (WGS) entry which is preliminary data.</text>
</comment>
<dbReference type="AlphaFoldDB" id="A0A6N6NM34"/>
<protein>
    <submittedName>
        <fullName evidence="6">Aminopeptidase P family protein</fullName>
    </submittedName>
</protein>
<dbReference type="PANTHER" id="PTHR46112:SF3">
    <property type="entry name" value="AMINOPEPTIDASE YPDF"/>
    <property type="match status" value="1"/>
</dbReference>
<accession>A0A6N6NM34</accession>
<feature type="domain" description="Peptidase M24" evidence="4">
    <location>
        <begin position="139"/>
        <end position="341"/>
    </location>
</feature>
<evidence type="ECO:0000256" key="2">
    <source>
        <dbReference type="ARBA" id="ARBA00022801"/>
    </source>
</evidence>
<dbReference type="GO" id="GO:0004177">
    <property type="term" value="F:aminopeptidase activity"/>
    <property type="evidence" value="ECO:0007669"/>
    <property type="project" value="UniProtKB-KW"/>
</dbReference>
<dbReference type="Proteomes" id="UP000468668">
    <property type="component" value="Unassembled WGS sequence"/>
</dbReference>
<name>A0A6N6NM34_9ACTN</name>
<dbReference type="OrthoDB" id="9806388at2"/>
<dbReference type="Pfam" id="PF00557">
    <property type="entry name" value="Peptidase_M24"/>
    <property type="match status" value="1"/>
</dbReference>
<keyword evidence="1 3" id="KW-0479">Metal-binding</keyword>
<proteinExistence type="inferred from homology"/>
<keyword evidence="6" id="KW-0031">Aminopeptidase</keyword>
<dbReference type="Gene3D" id="3.90.230.10">
    <property type="entry name" value="Creatinase/methionine aminopeptidase superfamily"/>
    <property type="match status" value="1"/>
</dbReference>
<evidence type="ECO:0000313" key="7">
    <source>
        <dbReference type="Proteomes" id="UP000468668"/>
    </source>
</evidence>
<sequence>MYEQRIETVRRLLGEMGLTQMIVSDPRSIQYLTGAYVEPGERFLALTIVEGKAPVLFLNRLFTAPKPLPCEVFSFDDVDNPLPEVAKLLHAEETCGVDKNLAARFLVPLMEAHAAKSFALGSPAVDGARAIKSVEEQALMRAASATNDQAMARFRELVHEGATEREIADELEKIYRELGASGHSFDPIVSFGANAADPHHMPDDTKLKVGDVVLFDVGCRQDEYCSDMTRTFFWNEPTAKQREVYELVRRANEAGRAAVHPGARFCDIDKAARDVIAEAGYGEYFTHRLGHQIGLDEHEPGDVSSVHDEEIQVGMCFSIEPGIYLPGEFGVRIEDLVCVTDDGCEVLNSYPRDLTVLGPR</sequence>
<dbReference type="PROSITE" id="PS00491">
    <property type="entry name" value="PROLINE_PEPTIDASE"/>
    <property type="match status" value="1"/>
</dbReference>
<dbReference type="InterPro" id="IPR000587">
    <property type="entry name" value="Creatinase_N"/>
</dbReference>
<dbReference type="Pfam" id="PF01321">
    <property type="entry name" value="Creatinase_N"/>
    <property type="match status" value="1"/>
</dbReference>
<dbReference type="SUPFAM" id="SSF55920">
    <property type="entry name" value="Creatinase/aminopeptidase"/>
    <property type="match status" value="1"/>
</dbReference>